<proteinExistence type="predicted"/>
<dbReference type="AlphaFoldDB" id="A0A9J5Y2L9"/>
<keyword evidence="2" id="KW-1185">Reference proteome</keyword>
<evidence type="ECO:0000313" key="1">
    <source>
        <dbReference type="EMBL" id="KAG5593374.1"/>
    </source>
</evidence>
<dbReference type="OrthoDB" id="642536at2759"/>
<sequence length="84" mass="9850">MESMGWLITEGEINLLHPFSGVQIQLPHQSTTEHYRPRTMDLNPTLRILPEREYLQRPALRSKRWDGTGDIILSSTSTRERKFD</sequence>
<accession>A0A9J5Y2L9</accession>
<reference evidence="1 2" key="1">
    <citation type="submission" date="2020-09" db="EMBL/GenBank/DDBJ databases">
        <title>De no assembly of potato wild relative species, Solanum commersonii.</title>
        <authorList>
            <person name="Cho K."/>
        </authorList>
    </citation>
    <scope>NUCLEOTIDE SEQUENCE [LARGE SCALE GENOMIC DNA]</scope>
    <source>
        <strain evidence="1">LZ3.2</strain>
        <tissue evidence="1">Leaf</tissue>
    </source>
</reference>
<comment type="caution">
    <text evidence="1">The sequence shown here is derived from an EMBL/GenBank/DDBJ whole genome shotgun (WGS) entry which is preliminary data.</text>
</comment>
<gene>
    <name evidence="1" type="ORF">H5410_043888</name>
</gene>
<evidence type="ECO:0000313" key="2">
    <source>
        <dbReference type="Proteomes" id="UP000824120"/>
    </source>
</evidence>
<protein>
    <submittedName>
        <fullName evidence="1">Uncharacterized protein</fullName>
    </submittedName>
</protein>
<dbReference type="Proteomes" id="UP000824120">
    <property type="component" value="Chromosome 8"/>
</dbReference>
<organism evidence="1 2">
    <name type="scientific">Solanum commersonii</name>
    <name type="common">Commerson's wild potato</name>
    <name type="synonym">Commerson's nightshade</name>
    <dbReference type="NCBI Taxonomy" id="4109"/>
    <lineage>
        <taxon>Eukaryota</taxon>
        <taxon>Viridiplantae</taxon>
        <taxon>Streptophyta</taxon>
        <taxon>Embryophyta</taxon>
        <taxon>Tracheophyta</taxon>
        <taxon>Spermatophyta</taxon>
        <taxon>Magnoliopsida</taxon>
        <taxon>eudicotyledons</taxon>
        <taxon>Gunneridae</taxon>
        <taxon>Pentapetalae</taxon>
        <taxon>asterids</taxon>
        <taxon>lamiids</taxon>
        <taxon>Solanales</taxon>
        <taxon>Solanaceae</taxon>
        <taxon>Solanoideae</taxon>
        <taxon>Solaneae</taxon>
        <taxon>Solanum</taxon>
    </lineage>
</organism>
<dbReference type="EMBL" id="JACXVP010000008">
    <property type="protein sequence ID" value="KAG5593374.1"/>
    <property type="molecule type" value="Genomic_DNA"/>
</dbReference>
<name>A0A9J5Y2L9_SOLCO</name>